<dbReference type="SUPFAM" id="SSF64182">
    <property type="entry name" value="DHH phosphoesterases"/>
    <property type="match status" value="1"/>
</dbReference>
<comment type="caution">
    <text evidence="3">The sequence shown here is derived from an EMBL/GenBank/DDBJ whole genome shotgun (WGS) entry which is preliminary data.</text>
</comment>
<evidence type="ECO:0000259" key="2">
    <source>
        <dbReference type="Pfam" id="PF02272"/>
    </source>
</evidence>
<evidence type="ECO:0000259" key="1">
    <source>
        <dbReference type="Pfam" id="PF01368"/>
    </source>
</evidence>
<organism evidence="3 4">
    <name type="scientific">Amylolactobacillus amylotrophicus DSM 20534</name>
    <dbReference type="NCBI Taxonomy" id="1423722"/>
    <lineage>
        <taxon>Bacteria</taxon>
        <taxon>Bacillati</taxon>
        <taxon>Bacillota</taxon>
        <taxon>Bacilli</taxon>
        <taxon>Lactobacillales</taxon>
        <taxon>Lactobacillaceae</taxon>
        <taxon>Amylolactobacillus</taxon>
    </lineage>
</organism>
<dbReference type="InterPro" id="IPR003156">
    <property type="entry name" value="DHHA1_dom"/>
</dbReference>
<dbReference type="EMBL" id="AZCV01000005">
    <property type="protein sequence ID" value="KRK37412.1"/>
    <property type="molecule type" value="Genomic_DNA"/>
</dbReference>
<name>A0A0R1H113_9LACO</name>
<dbReference type="Proteomes" id="UP000050909">
    <property type="component" value="Unassembled WGS sequence"/>
</dbReference>
<dbReference type="InterPro" id="IPR001667">
    <property type="entry name" value="DDH_dom"/>
</dbReference>
<evidence type="ECO:0000313" key="4">
    <source>
        <dbReference type="Proteomes" id="UP000050909"/>
    </source>
</evidence>
<dbReference type="GO" id="GO:0003676">
    <property type="term" value="F:nucleic acid binding"/>
    <property type="evidence" value="ECO:0007669"/>
    <property type="project" value="InterPro"/>
</dbReference>
<dbReference type="Gene3D" id="3.90.1640.10">
    <property type="entry name" value="inorganic pyrophosphatase (n-terminal core)"/>
    <property type="match status" value="1"/>
</dbReference>
<dbReference type="InterPro" id="IPR038763">
    <property type="entry name" value="DHH_sf"/>
</dbReference>
<evidence type="ECO:0000313" key="3">
    <source>
        <dbReference type="EMBL" id="KRK37412.1"/>
    </source>
</evidence>
<dbReference type="PATRIC" id="fig|1423722.3.peg.1315"/>
<dbReference type="AlphaFoldDB" id="A0A0R1H113"/>
<dbReference type="Pfam" id="PF02272">
    <property type="entry name" value="DHHA1"/>
    <property type="match status" value="1"/>
</dbReference>
<accession>A0A0R1H113</accession>
<dbReference type="PANTHER" id="PTHR47618:SF1">
    <property type="entry name" value="BIFUNCTIONAL OLIGORIBONUCLEASE AND PAP PHOSPHATASE NRNA"/>
    <property type="match status" value="1"/>
</dbReference>
<feature type="domain" description="DDH" evidence="1">
    <location>
        <begin position="19"/>
        <end position="157"/>
    </location>
</feature>
<dbReference type="PANTHER" id="PTHR47618">
    <property type="entry name" value="BIFUNCTIONAL OLIGORIBONUCLEASE AND PAP PHOSPHATASE NRNA"/>
    <property type="match status" value="1"/>
</dbReference>
<dbReference type="Pfam" id="PF01368">
    <property type="entry name" value="DHH"/>
    <property type="match status" value="1"/>
</dbReference>
<protein>
    <submittedName>
        <fullName evidence="3">DHHA1 domain protein</fullName>
    </submittedName>
</protein>
<proteinExistence type="predicted"/>
<sequence>MEFMNKFSEILAKIEEYDKIIIHRHQSPDPDALGSQSGLALVLRHAFPQKQVLMAGESVGDLDWITTMDNVADADYVGALVIVVDTANTPRISDQRFLQGAELIKIDHHPNDDSYGDMQYVDDQASSSSEIIAELIESSNGVLSLTADSAYALYAGIVGDTGRFLFSSTSASTFLMAQKLVETGINHNEISQNIQSVTFAQAKLQNAALDELTIDKSGAAYVVISQAKLQELGVDEEGANAVVSGPGRLKEVLAWLIFVEKANGSYRVHYRSKGPIVNELAKKHDGGGHALASGANAKDQTEVQQIIQELIEASAAYKKEKHGE</sequence>
<reference evidence="3 4" key="1">
    <citation type="journal article" date="2015" name="Genome Announc.">
        <title>Expanding the biotechnology potential of lactobacilli through comparative genomics of 213 strains and associated genera.</title>
        <authorList>
            <person name="Sun Z."/>
            <person name="Harris H.M."/>
            <person name="McCann A."/>
            <person name="Guo C."/>
            <person name="Argimon S."/>
            <person name="Zhang W."/>
            <person name="Yang X."/>
            <person name="Jeffery I.B."/>
            <person name="Cooney J.C."/>
            <person name="Kagawa T.F."/>
            <person name="Liu W."/>
            <person name="Song Y."/>
            <person name="Salvetti E."/>
            <person name="Wrobel A."/>
            <person name="Rasinkangas P."/>
            <person name="Parkhill J."/>
            <person name="Rea M.C."/>
            <person name="O'Sullivan O."/>
            <person name="Ritari J."/>
            <person name="Douillard F.P."/>
            <person name="Paul Ross R."/>
            <person name="Yang R."/>
            <person name="Briner A.E."/>
            <person name="Felis G.E."/>
            <person name="de Vos W.M."/>
            <person name="Barrangou R."/>
            <person name="Klaenhammer T.R."/>
            <person name="Caufield P.W."/>
            <person name="Cui Y."/>
            <person name="Zhang H."/>
            <person name="O'Toole P.W."/>
        </authorList>
    </citation>
    <scope>NUCLEOTIDE SEQUENCE [LARGE SCALE GENOMIC DNA]</scope>
    <source>
        <strain evidence="3 4">DSM 20534</strain>
    </source>
</reference>
<dbReference type="InterPro" id="IPR051319">
    <property type="entry name" value="Oligoribo/pAp-PDE_c-di-AMP_PDE"/>
</dbReference>
<gene>
    <name evidence="3" type="ORF">FC62_GL001290</name>
</gene>
<feature type="domain" description="DHHA1" evidence="2">
    <location>
        <begin position="227"/>
        <end position="312"/>
    </location>
</feature>
<keyword evidence="4" id="KW-1185">Reference proteome</keyword>
<dbReference type="Gene3D" id="3.10.310.30">
    <property type="match status" value="1"/>
</dbReference>